<dbReference type="RefSeq" id="WP_224325589.1">
    <property type="nucleotide sequence ID" value="NZ_JACGBB010000036.1"/>
</dbReference>
<accession>A0ABS7WTP5</accession>
<organism evidence="1 2">
    <name type="scientific">Campylobacter canadensis</name>
    <dbReference type="NCBI Taxonomy" id="449520"/>
    <lineage>
        <taxon>Bacteria</taxon>
        <taxon>Pseudomonadati</taxon>
        <taxon>Campylobacterota</taxon>
        <taxon>Epsilonproteobacteria</taxon>
        <taxon>Campylobacterales</taxon>
        <taxon>Campylobacteraceae</taxon>
        <taxon>Campylobacter</taxon>
    </lineage>
</organism>
<gene>
    <name evidence="1" type="ORF">AVCANL283_08565</name>
</gene>
<protein>
    <submittedName>
        <fullName evidence="1">Uncharacterized protein</fullName>
    </submittedName>
</protein>
<dbReference type="Proteomes" id="UP000786183">
    <property type="component" value="Unassembled WGS sequence"/>
</dbReference>
<keyword evidence="2" id="KW-1185">Reference proteome</keyword>
<name>A0ABS7WTP5_9BACT</name>
<comment type="caution">
    <text evidence="1">The sequence shown here is derived from an EMBL/GenBank/DDBJ whole genome shotgun (WGS) entry which is preliminary data.</text>
</comment>
<proteinExistence type="predicted"/>
<reference evidence="1 2" key="1">
    <citation type="submission" date="2020-07" db="EMBL/GenBank/DDBJ databases">
        <title>Transfer of Campylobacter canadensis to the novel genus Avispirillum gen. nov., that also includes two novel species recovered from migratory waterfowl: Avispirillum anseris sp. nov. and Avispirillum brantae sp. nov.</title>
        <authorList>
            <person name="Miller W.G."/>
            <person name="Chapman M.H."/>
            <person name="Yee E."/>
            <person name="Inglis G.D."/>
        </authorList>
    </citation>
    <scope>NUCLEOTIDE SEQUENCE [LARGE SCALE GENOMIC DNA]</scope>
    <source>
        <strain evidence="1 2">L283</strain>
    </source>
</reference>
<evidence type="ECO:0000313" key="2">
    <source>
        <dbReference type="Proteomes" id="UP000786183"/>
    </source>
</evidence>
<sequence length="83" mass="9515">MKLLSLEEANEALKYVKTEEDIINILNRLELSARDSDGNIKEYNTTVLYSNKPKQMGDIVNARTIDKTNANKFLNLKKNTNLQ</sequence>
<dbReference type="EMBL" id="JACGBB010000036">
    <property type="protein sequence ID" value="MBZ7988142.1"/>
    <property type="molecule type" value="Genomic_DNA"/>
</dbReference>
<evidence type="ECO:0000313" key="1">
    <source>
        <dbReference type="EMBL" id="MBZ7988142.1"/>
    </source>
</evidence>